<proteinExistence type="predicted"/>
<keyword evidence="2" id="KW-1185">Reference proteome</keyword>
<sequence>MSPNKIENRTNSHILDVRFELEHREDEMEEAFRPRIMAILQIDNDGEGFLTKNPIAACQLNCILVLWVLPEIFISLGVMGHIKVTTTLNVIRPPQASTPS</sequence>
<dbReference type="AlphaFoldDB" id="A0A8H5ULN6"/>
<reference evidence="1 2" key="1">
    <citation type="submission" date="2020-05" db="EMBL/GenBank/DDBJ databases">
        <title>Identification and distribution of gene clusters putatively required for synthesis of sphingolipid metabolism inhibitors in phylogenetically diverse species of the filamentous fungus Fusarium.</title>
        <authorList>
            <person name="Kim H.-S."/>
            <person name="Busman M."/>
            <person name="Brown D.W."/>
            <person name="Divon H."/>
            <person name="Uhlig S."/>
            <person name="Proctor R.H."/>
        </authorList>
    </citation>
    <scope>NUCLEOTIDE SEQUENCE [LARGE SCALE GENOMIC DNA]</scope>
    <source>
        <strain evidence="1 2">NRRL 36939</strain>
    </source>
</reference>
<evidence type="ECO:0000313" key="1">
    <source>
        <dbReference type="EMBL" id="KAF5592906.1"/>
    </source>
</evidence>
<gene>
    <name evidence="1" type="ORF">FPCIR_5589</name>
</gene>
<evidence type="ECO:0000313" key="2">
    <source>
        <dbReference type="Proteomes" id="UP000546213"/>
    </source>
</evidence>
<name>A0A8H5ULN6_9HYPO</name>
<organism evidence="1 2">
    <name type="scientific">Fusarium pseudocircinatum</name>
    <dbReference type="NCBI Taxonomy" id="56676"/>
    <lineage>
        <taxon>Eukaryota</taxon>
        <taxon>Fungi</taxon>
        <taxon>Dikarya</taxon>
        <taxon>Ascomycota</taxon>
        <taxon>Pezizomycotina</taxon>
        <taxon>Sordariomycetes</taxon>
        <taxon>Hypocreomycetidae</taxon>
        <taxon>Hypocreales</taxon>
        <taxon>Nectriaceae</taxon>
        <taxon>Fusarium</taxon>
        <taxon>Fusarium fujikuroi species complex</taxon>
    </lineage>
</organism>
<dbReference type="OrthoDB" id="5089608at2759"/>
<dbReference type="EMBL" id="JAAOAS010000116">
    <property type="protein sequence ID" value="KAF5592906.1"/>
    <property type="molecule type" value="Genomic_DNA"/>
</dbReference>
<comment type="caution">
    <text evidence="1">The sequence shown here is derived from an EMBL/GenBank/DDBJ whole genome shotgun (WGS) entry which is preliminary data.</text>
</comment>
<accession>A0A8H5ULN6</accession>
<protein>
    <submittedName>
        <fullName evidence="1">Uncharacterized protein</fullName>
    </submittedName>
</protein>
<dbReference type="Proteomes" id="UP000546213">
    <property type="component" value="Unassembled WGS sequence"/>
</dbReference>